<evidence type="ECO:0000313" key="6">
    <source>
        <dbReference type="EMBL" id="VAW32347.1"/>
    </source>
</evidence>
<dbReference type="SUPFAM" id="SSF52540">
    <property type="entry name" value="P-loop containing nucleoside triphosphate hydrolases"/>
    <property type="match status" value="1"/>
</dbReference>
<dbReference type="PANTHER" id="PTHR42700:SF1">
    <property type="entry name" value="SULFATE ADENYLYLTRANSFERASE"/>
    <property type="match status" value="1"/>
</dbReference>
<proteinExistence type="predicted"/>
<protein>
    <recommendedName>
        <fullName evidence="1">adenylyl-sulfate kinase</fullName>
        <ecNumber evidence="1">2.7.1.25</ecNumber>
    </recommendedName>
</protein>
<keyword evidence="2 6" id="KW-0808">Transferase</keyword>
<reference evidence="6" key="1">
    <citation type="submission" date="2018-06" db="EMBL/GenBank/DDBJ databases">
        <authorList>
            <person name="Zhirakovskaya E."/>
        </authorList>
    </citation>
    <scope>NUCLEOTIDE SEQUENCE</scope>
</reference>
<evidence type="ECO:0000256" key="2">
    <source>
        <dbReference type="ARBA" id="ARBA00022679"/>
    </source>
</evidence>
<organism evidence="6">
    <name type="scientific">hydrothermal vent metagenome</name>
    <dbReference type="NCBI Taxonomy" id="652676"/>
    <lineage>
        <taxon>unclassified sequences</taxon>
        <taxon>metagenomes</taxon>
        <taxon>ecological metagenomes</taxon>
    </lineage>
</organism>
<dbReference type="GO" id="GO:0004020">
    <property type="term" value="F:adenylylsulfate kinase activity"/>
    <property type="evidence" value="ECO:0007669"/>
    <property type="project" value="UniProtKB-EC"/>
</dbReference>
<dbReference type="InterPro" id="IPR027417">
    <property type="entry name" value="P-loop_NTPase"/>
</dbReference>
<feature type="domain" description="APS kinase" evidence="5">
    <location>
        <begin position="3"/>
        <end position="152"/>
    </location>
</feature>
<dbReference type="NCBIfam" id="TIGR00455">
    <property type="entry name" value="apsK"/>
    <property type="match status" value="1"/>
</dbReference>
<evidence type="ECO:0000256" key="3">
    <source>
        <dbReference type="ARBA" id="ARBA00022741"/>
    </source>
</evidence>
<keyword evidence="6" id="KW-0418">Kinase</keyword>
<dbReference type="NCBIfam" id="NF003013">
    <property type="entry name" value="PRK03846.1"/>
    <property type="match status" value="1"/>
</dbReference>
<dbReference type="InterPro" id="IPR002891">
    <property type="entry name" value="APS"/>
</dbReference>
<evidence type="ECO:0000259" key="5">
    <source>
        <dbReference type="Pfam" id="PF01583"/>
    </source>
</evidence>
<evidence type="ECO:0000256" key="1">
    <source>
        <dbReference type="ARBA" id="ARBA00012121"/>
    </source>
</evidence>
<dbReference type="InterPro" id="IPR050512">
    <property type="entry name" value="Sulf_AdTrans/APS_kinase"/>
</dbReference>
<dbReference type="GO" id="GO:0005524">
    <property type="term" value="F:ATP binding"/>
    <property type="evidence" value="ECO:0007669"/>
    <property type="project" value="InterPro"/>
</dbReference>
<dbReference type="InterPro" id="IPR059117">
    <property type="entry name" value="APS_kinase_dom"/>
</dbReference>
<dbReference type="PANTHER" id="PTHR42700">
    <property type="entry name" value="SULFATE ADENYLYLTRANSFERASE"/>
    <property type="match status" value="1"/>
</dbReference>
<keyword evidence="4" id="KW-0067">ATP-binding</keyword>
<accession>A0A3B0V397</accession>
<gene>
    <name evidence="6" type="ORF">MNBD_CPR01-276</name>
</gene>
<dbReference type="AlphaFoldDB" id="A0A3B0V397"/>
<dbReference type="EMBL" id="UOEV01000039">
    <property type="protein sequence ID" value="VAW32347.1"/>
    <property type="molecule type" value="Genomic_DNA"/>
</dbReference>
<dbReference type="GO" id="GO:0019379">
    <property type="term" value="P:sulfate assimilation, phosphoadenylyl sulfate reduction by phosphoadenylyl-sulfate reductase (thioredoxin)"/>
    <property type="evidence" value="ECO:0007669"/>
    <property type="project" value="TreeGrafter"/>
</dbReference>
<keyword evidence="3" id="KW-0547">Nucleotide-binding</keyword>
<name>A0A3B0V397_9ZZZZ</name>
<sequence length="172" mass="19070">MTGKTFWLTGIPCSGKTTIGKRLVKSIEKDYGLKAVYLDGDVVRSTINSDLGFSDVDRKENIRRTIEITRLLNGLGITVVAGFISPYRSMRKKAREAIGDGFFEIFINAPIEVCEKRDVKGMYKEARSGKRPGFTGVTAPYEEPEMPELVVNTGVQSIDESVLAIMSLIEKN</sequence>
<dbReference type="EC" id="2.7.1.25" evidence="1"/>
<dbReference type="CDD" id="cd02027">
    <property type="entry name" value="APSK"/>
    <property type="match status" value="1"/>
</dbReference>
<evidence type="ECO:0000256" key="4">
    <source>
        <dbReference type="ARBA" id="ARBA00022840"/>
    </source>
</evidence>
<dbReference type="GO" id="GO:0005737">
    <property type="term" value="C:cytoplasm"/>
    <property type="evidence" value="ECO:0007669"/>
    <property type="project" value="TreeGrafter"/>
</dbReference>
<dbReference type="GO" id="GO:0010134">
    <property type="term" value="P:sulfate assimilation via adenylyl sulfate reduction"/>
    <property type="evidence" value="ECO:0007669"/>
    <property type="project" value="TreeGrafter"/>
</dbReference>
<dbReference type="Pfam" id="PF01583">
    <property type="entry name" value="APS_kinase"/>
    <property type="match status" value="1"/>
</dbReference>
<dbReference type="Gene3D" id="3.40.50.300">
    <property type="entry name" value="P-loop containing nucleotide triphosphate hydrolases"/>
    <property type="match status" value="1"/>
</dbReference>
<dbReference type="GO" id="GO:0004781">
    <property type="term" value="F:sulfate adenylyltransferase (ATP) activity"/>
    <property type="evidence" value="ECO:0007669"/>
    <property type="project" value="TreeGrafter"/>
</dbReference>